<keyword evidence="3" id="KW-1185">Reference proteome</keyword>
<dbReference type="InterPro" id="IPR045034">
    <property type="entry name" value="O-acyltransferase_WSD1-like"/>
</dbReference>
<evidence type="ECO:0000313" key="3">
    <source>
        <dbReference type="Proteomes" id="UP001162972"/>
    </source>
</evidence>
<dbReference type="GO" id="GO:0019432">
    <property type="term" value="P:triglyceride biosynthetic process"/>
    <property type="evidence" value="ECO:0007669"/>
    <property type="project" value="TreeGrafter"/>
</dbReference>
<name>A0AAD6K8J2_9ROSI</name>
<comment type="caution">
    <text evidence="2">The sequence shown here is derived from an EMBL/GenBank/DDBJ whole genome shotgun (WGS) entry which is preliminary data.</text>
</comment>
<proteinExistence type="predicted"/>
<dbReference type="PANTHER" id="PTHR31650:SF62">
    <property type="entry name" value="O-ACYLTRANSFERASE WSD1 C-TERMINAL DOMAIN-CONTAINING PROTEIN"/>
    <property type="match status" value="1"/>
</dbReference>
<feature type="domain" description="O-acyltransferase WSD1 C-terminal" evidence="1">
    <location>
        <begin position="10"/>
        <end position="112"/>
    </location>
</feature>
<protein>
    <recommendedName>
        <fullName evidence="1">O-acyltransferase WSD1 C-terminal domain-containing protein</fullName>
    </recommendedName>
</protein>
<evidence type="ECO:0000313" key="2">
    <source>
        <dbReference type="EMBL" id="KAJ6419001.1"/>
    </source>
</evidence>
<sequence>MVKPNAELPWGNHFAFLNIPLPKLRDAGAENPLHFVFKARQIIKRKRMSTFVVFLTAKYLQLGASKHIRGIMMSTSMEITNVMGLIEKMALASDPVKGLYFVMTGTPQAGQYHLTLLPVLNISAITILVLSQQ</sequence>
<dbReference type="AlphaFoldDB" id="A0AAD6K8J2"/>
<dbReference type="GO" id="GO:0008374">
    <property type="term" value="F:O-acyltransferase activity"/>
    <property type="evidence" value="ECO:0007669"/>
    <property type="project" value="InterPro"/>
</dbReference>
<organism evidence="2 3">
    <name type="scientific">Salix udensis</name>
    <dbReference type="NCBI Taxonomy" id="889485"/>
    <lineage>
        <taxon>Eukaryota</taxon>
        <taxon>Viridiplantae</taxon>
        <taxon>Streptophyta</taxon>
        <taxon>Embryophyta</taxon>
        <taxon>Tracheophyta</taxon>
        <taxon>Spermatophyta</taxon>
        <taxon>Magnoliopsida</taxon>
        <taxon>eudicotyledons</taxon>
        <taxon>Gunneridae</taxon>
        <taxon>Pentapetalae</taxon>
        <taxon>rosids</taxon>
        <taxon>fabids</taxon>
        <taxon>Malpighiales</taxon>
        <taxon>Salicaceae</taxon>
        <taxon>Saliceae</taxon>
        <taxon>Salix</taxon>
    </lineage>
</organism>
<dbReference type="Pfam" id="PF06974">
    <property type="entry name" value="WS_DGAT_C"/>
    <property type="match status" value="1"/>
</dbReference>
<dbReference type="InterPro" id="IPR009721">
    <property type="entry name" value="O-acyltransferase_WSD1_C"/>
</dbReference>
<dbReference type="PANTHER" id="PTHR31650">
    <property type="entry name" value="O-ACYLTRANSFERASE (WSD1-LIKE) FAMILY PROTEIN"/>
    <property type="match status" value="1"/>
</dbReference>
<gene>
    <name evidence="2" type="ORF">OIU84_029162</name>
</gene>
<evidence type="ECO:0000259" key="1">
    <source>
        <dbReference type="Pfam" id="PF06974"/>
    </source>
</evidence>
<dbReference type="GO" id="GO:0005886">
    <property type="term" value="C:plasma membrane"/>
    <property type="evidence" value="ECO:0007669"/>
    <property type="project" value="TreeGrafter"/>
</dbReference>
<reference evidence="2 3" key="1">
    <citation type="journal article" date="2023" name="Int. J. Mol. Sci.">
        <title>De Novo Assembly and Annotation of 11 Diverse Shrub Willow (Salix) Genomes Reveals Novel Gene Organization in Sex-Linked Regions.</title>
        <authorList>
            <person name="Hyden B."/>
            <person name="Feng K."/>
            <person name="Yates T.B."/>
            <person name="Jawdy S."/>
            <person name="Cereghino C."/>
            <person name="Smart L.B."/>
            <person name="Muchero W."/>
        </authorList>
    </citation>
    <scope>NUCLEOTIDE SEQUENCE [LARGE SCALE GENOMIC DNA]</scope>
    <source>
        <tissue evidence="2">Shoot tip</tissue>
    </source>
</reference>
<accession>A0AAD6K8J2</accession>
<dbReference type="EMBL" id="JAPFFJ010000009">
    <property type="protein sequence ID" value="KAJ6419001.1"/>
    <property type="molecule type" value="Genomic_DNA"/>
</dbReference>
<dbReference type="Proteomes" id="UP001162972">
    <property type="component" value="Chromosome 7"/>
</dbReference>